<dbReference type="GO" id="GO:0005789">
    <property type="term" value="C:endoplasmic reticulum membrane"/>
    <property type="evidence" value="ECO:0007669"/>
    <property type="project" value="EnsemblFungi"/>
</dbReference>
<name>A0A1G4JFZ7_9SACH</name>
<dbReference type="InterPro" id="IPR039899">
    <property type="entry name" value="BET1_SNARE"/>
</dbReference>
<keyword evidence="4" id="KW-0653">Protein transport</keyword>
<evidence type="ECO:0000313" key="12">
    <source>
        <dbReference type="EMBL" id="SCU88982.1"/>
    </source>
</evidence>
<accession>A0A1G4JFZ7</accession>
<dbReference type="Gene3D" id="1.20.5.110">
    <property type="match status" value="1"/>
</dbReference>
<evidence type="ECO:0000259" key="11">
    <source>
        <dbReference type="PROSITE" id="PS50192"/>
    </source>
</evidence>
<dbReference type="InterPro" id="IPR000727">
    <property type="entry name" value="T_SNARE_dom"/>
</dbReference>
<feature type="region of interest" description="Disordered" evidence="9">
    <location>
        <begin position="1"/>
        <end position="40"/>
    </location>
</feature>
<proteinExistence type="predicted"/>
<dbReference type="GO" id="GO:0005484">
    <property type="term" value="F:SNAP receptor activity"/>
    <property type="evidence" value="ECO:0007669"/>
    <property type="project" value="EnsemblFungi"/>
</dbReference>
<dbReference type="EMBL" id="LT598455">
    <property type="protein sequence ID" value="SCU88982.1"/>
    <property type="molecule type" value="Genomic_DNA"/>
</dbReference>
<evidence type="ECO:0000256" key="2">
    <source>
        <dbReference type="ARBA" id="ARBA00022448"/>
    </source>
</evidence>
<keyword evidence="2" id="KW-0813">Transport</keyword>
<dbReference type="Proteomes" id="UP000190274">
    <property type="component" value="Chromosome E"/>
</dbReference>
<dbReference type="GO" id="GO:0006890">
    <property type="term" value="P:retrograde vesicle-mediated transport, Golgi to endoplasmic reticulum"/>
    <property type="evidence" value="ECO:0007669"/>
    <property type="project" value="EnsemblFungi"/>
</dbReference>
<feature type="transmembrane region" description="Helical" evidence="10">
    <location>
        <begin position="119"/>
        <end position="140"/>
    </location>
</feature>
<reference evidence="13" key="1">
    <citation type="submission" date="2016-03" db="EMBL/GenBank/DDBJ databases">
        <authorList>
            <person name="Devillers H."/>
        </authorList>
    </citation>
    <scope>NUCLEOTIDE SEQUENCE [LARGE SCALE GENOMIC DNA]</scope>
</reference>
<evidence type="ECO:0000256" key="4">
    <source>
        <dbReference type="ARBA" id="ARBA00022927"/>
    </source>
</evidence>
<evidence type="ECO:0000313" key="13">
    <source>
        <dbReference type="Proteomes" id="UP000190274"/>
    </source>
</evidence>
<dbReference type="GO" id="GO:0031201">
    <property type="term" value="C:SNARE complex"/>
    <property type="evidence" value="ECO:0007669"/>
    <property type="project" value="EnsemblFungi"/>
</dbReference>
<evidence type="ECO:0000256" key="1">
    <source>
        <dbReference type="ARBA" id="ARBA00004394"/>
    </source>
</evidence>
<dbReference type="GO" id="GO:0006888">
    <property type="term" value="P:endoplasmic reticulum to Golgi vesicle-mediated transport"/>
    <property type="evidence" value="ECO:0007669"/>
    <property type="project" value="EnsemblFungi"/>
</dbReference>
<dbReference type="AlphaFoldDB" id="A0A1G4JFZ7"/>
<evidence type="ECO:0000256" key="7">
    <source>
        <dbReference type="ARBA" id="ARBA00023136"/>
    </source>
</evidence>
<keyword evidence="13" id="KW-1185">Reference proteome</keyword>
<comment type="subcellular location">
    <subcellularLocation>
        <location evidence="8">Endomembrane system</location>
        <topology evidence="8">Single-pass type IV membrane protein</topology>
    </subcellularLocation>
    <subcellularLocation>
        <location evidence="1">Golgi apparatus membrane</location>
    </subcellularLocation>
</comment>
<dbReference type="GO" id="GO:0048280">
    <property type="term" value="P:vesicle fusion with Golgi apparatus"/>
    <property type="evidence" value="ECO:0007669"/>
    <property type="project" value="EnsemblFungi"/>
</dbReference>
<feature type="domain" description="T-SNARE coiled-coil homology" evidence="11">
    <location>
        <begin position="51"/>
        <end position="113"/>
    </location>
</feature>
<dbReference type="GO" id="GO:0000139">
    <property type="term" value="C:Golgi membrane"/>
    <property type="evidence" value="ECO:0007669"/>
    <property type="project" value="UniProtKB-SubCell"/>
</dbReference>
<keyword evidence="7 10" id="KW-0472">Membrane</keyword>
<evidence type="ECO:0000256" key="10">
    <source>
        <dbReference type="SAM" id="Phobius"/>
    </source>
</evidence>
<dbReference type="STRING" id="1266660.A0A1G4JFZ7"/>
<gene>
    <name evidence="12" type="ORF">LADA_0E13058G</name>
</gene>
<dbReference type="SUPFAM" id="SSF58038">
    <property type="entry name" value="SNARE fusion complex"/>
    <property type="match status" value="1"/>
</dbReference>
<evidence type="ECO:0000256" key="3">
    <source>
        <dbReference type="ARBA" id="ARBA00022692"/>
    </source>
</evidence>
<dbReference type="OrthoDB" id="261831at2759"/>
<protein>
    <submittedName>
        <fullName evidence="12">LADA_0E13058g1_1</fullName>
    </submittedName>
</protein>
<sequence length="141" mass="16202">MSYLNQDNALHQRDNGSRTHLFDSKYDKMNGRASSPYDKGGNLDFSQSILSNLEDQSDRHVSAMSEKLGRLKTLSLRMGDEIRGSNDTVEKLGEVFEGTSKRLQRTYRDMMAMAGRSKISLKTWLIIFLIVSLLFFWVWIS</sequence>
<keyword evidence="3 10" id="KW-0812">Transmembrane</keyword>
<dbReference type="PROSITE" id="PS50192">
    <property type="entry name" value="T_SNARE"/>
    <property type="match status" value="1"/>
</dbReference>
<dbReference type="CDD" id="cd15853">
    <property type="entry name" value="SNARE_Bet1"/>
    <property type="match status" value="1"/>
</dbReference>
<feature type="compositionally biased region" description="Basic and acidic residues" evidence="9">
    <location>
        <begin position="10"/>
        <end position="30"/>
    </location>
</feature>
<organism evidence="12 13">
    <name type="scientific">Lachancea dasiensis</name>
    <dbReference type="NCBI Taxonomy" id="1072105"/>
    <lineage>
        <taxon>Eukaryota</taxon>
        <taxon>Fungi</taxon>
        <taxon>Dikarya</taxon>
        <taxon>Ascomycota</taxon>
        <taxon>Saccharomycotina</taxon>
        <taxon>Saccharomycetes</taxon>
        <taxon>Saccharomycetales</taxon>
        <taxon>Saccharomycetaceae</taxon>
        <taxon>Lachancea</taxon>
    </lineage>
</organism>
<dbReference type="PANTHER" id="PTHR12791">
    <property type="entry name" value="GOLGI SNARE BET1-RELATED"/>
    <property type="match status" value="1"/>
</dbReference>
<dbReference type="GO" id="GO:0006886">
    <property type="term" value="P:intracellular protein transport"/>
    <property type="evidence" value="ECO:0007669"/>
    <property type="project" value="EnsemblFungi"/>
</dbReference>
<evidence type="ECO:0000256" key="9">
    <source>
        <dbReference type="SAM" id="MobiDB-lite"/>
    </source>
</evidence>
<keyword evidence="5 10" id="KW-1133">Transmembrane helix</keyword>
<evidence type="ECO:0000256" key="5">
    <source>
        <dbReference type="ARBA" id="ARBA00022989"/>
    </source>
</evidence>
<evidence type="ECO:0000256" key="8">
    <source>
        <dbReference type="ARBA" id="ARBA00046280"/>
    </source>
</evidence>
<evidence type="ECO:0000256" key="6">
    <source>
        <dbReference type="ARBA" id="ARBA00023034"/>
    </source>
</evidence>
<keyword evidence="6" id="KW-0333">Golgi apparatus</keyword>
<dbReference type="GO" id="GO:0030134">
    <property type="term" value="C:COPII-coated ER to Golgi transport vesicle"/>
    <property type="evidence" value="ECO:0007669"/>
    <property type="project" value="EnsemblFungi"/>
</dbReference>